<dbReference type="EMBL" id="JACHNH010000001">
    <property type="protein sequence ID" value="MBB4765590.1"/>
    <property type="molecule type" value="Genomic_DNA"/>
</dbReference>
<reference evidence="3 4" key="1">
    <citation type="submission" date="2020-08" db="EMBL/GenBank/DDBJ databases">
        <title>Sequencing the genomes of 1000 actinobacteria strains.</title>
        <authorList>
            <person name="Klenk H.-P."/>
        </authorList>
    </citation>
    <scope>NUCLEOTIDE SEQUENCE [LARGE SCALE GENOMIC DNA]</scope>
    <source>
        <strain evidence="3 4">DSM 43149</strain>
    </source>
</reference>
<evidence type="ECO:0000256" key="1">
    <source>
        <dbReference type="SAM" id="MobiDB-lite"/>
    </source>
</evidence>
<dbReference type="Proteomes" id="UP000578112">
    <property type="component" value="Unassembled WGS sequence"/>
</dbReference>
<keyword evidence="4" id="KW-1185">Reference proteome</keyword>
<accession>A0A7W7MTA8</accession>
<sequence>MTNPDPVPPTDSGPPPWQPPPAPQGFPPPSFAPAPPPRQKKSFLPWLIAGGVAVVLLLCGGLGVAVTVAADRIEAQADKPLSAWEEEQARRGEQDPIPGFPLEPTEEAAPAVPPVAADFKLTPKITGRQCFGSAGCNIKFKVKMAYTGPALSEDDTWAVTYEVSGVEDGPMIGTFEVSGERYNADEELTHTSGPKKKLTIKVTDIERVGF</sequence>
<feature type="region of interest" description="Disordered" evidence="1">
    <location>
        <begin position="1"/>
        <end position="38"/>
    </location>
</feature>
<feature type="transmembrane region" description="Helical" evidence="2">
    <location>
        <begin position="43"/>
        <end position="70"/>
    </location>
</feature>
<keyword evidence="2" id="KW-0812">Transmembrane</keyword>
<feature type="compositionally biased region" description="Pro residues" evidence="1">
    <location>
        <begin position="1"/>
        <end position="37"/>
    </location>
</feature>
<protein>
    <submittedName>
        <fullName evidence="3">Uncharacterized protein</fullName>
    </submittedName>
</protein>
<evidence type="ECO:0000256" key="2">
    <source>
        <dbReference type="SAM" id="Phobius"/>
    </source>
</evidence>
<gene>
    <name evidence="3" type="ORF">BJ971_006146</name>
</gene>
<evidence type="ECO:0000313" key="4">
    <source>
        <dbReference type="Proteomes" id="UP000578112"/>
    </source>
</evidence>
<organism evidence="3 4">
    <name type="scientific">Actinoplanes digitatis</name>
    <dbReference type="NCBI Taxonomy" id="1868"/>
    <lineage>
        <taxon>Bacteria</taxon>
        <taxon>Bacillati</taxon>
        <taxon>Actinomycetota</taxon>
        <taxon>Actinomycetes</taxon>
        <taxon>Micromonosporales</taxon>
        <taxon>Micromonosporaceae</taxon>
        <taxon>Actinoplanes</taxon>
    </lineage>
</organism>
<feature type="region of interest" description="Disordered" evidence="1">
    <location>
        <begin position="80"/>
        <end position="101"/>
    </location>
</feature>
<dbReference type="AlphaFoldDB" id="A0A7W7MTA8"/>
<keyword evidence="2" id="KW-0472">Membrane</keyword>
<proteinExistence type="predicted"/>
<evidence type="ECO:0000313" key="3">
    <source>
        <dbReference type="EMBL" id="MBB4765590.1"/>
    </source>
</evidence>
<name>A0A7W7MTA8_9ACTN</name>
<keyword evidence="2" id="KW-1133">Transmembrane helix</keyword>
<dbReference type="RefSeq" id="WP_184996625.1">
    <property type="nucleotide sequence ID" value="NZ_BOMK01000022.1"/>
</dbReference>
<comment type="caution">
    <text evidence="3">The sequence shown here is derived from an EMBL/GenBank/DDBJ whole genome shotgun (WGS) entry which is preliminary data.</text>
</comment>